<keyword evidence="1" id="KW-0732">Signal</keyword>
<evidence type="ECO:0000256" key="1">
    <source>
        <dbReference type="SAM" id="SignalP"/>
    </source>
</evidence>
<evidence type="ECO:0000313" key="3">
    <source>
        <dbReference type="EMBL" id="MBE8717967.1"/>
    </source>
</evidence>
<dbReference type="AlphaFoldDB" id="A0A928V469"/>
<dbReference type="GO" id="GO:0016810">
    <property type="term" value="F:hydrolase activity, acting on carbon-nitrogen (but not peptide) bonds"/>
    <property type="evidence" value="ECO:0007669"/>
    <property type="project" value="InterPro"/>
</dbReference>
<dbReference type="GO" id="GO:0005975">
    <property type="term" value="P:carbohydrate metabolic process"/>
    <property type="evidence" value="ECO:0007669"/>
    <property type="project" value="InterPro"/>
</dbReference>
<dbReference type="Proteomes" id="UP000652567">
    <property type="component" value="Unassembled WGS sequence"/>
</dbReference>
<evidence type="ECO:0000259" key="2">
    <source>
        <dbReference type="Pfam" id="PF01522"/>
    </source>
</evidence>
<dbReference type="RefSeq" id="WP_193910159.1">
    <property type="nucleotide sequence ID" value="NZ_PRDL01000001.1"/>
</dbReference>
<organism evidence="3 4">
    <name type="scientific">Cellvibrio polysaccharolyticus</name>
    <dbReference type="NCBI Taxonomy" id="2082724"/>
    <lineage>
        <taxon>Bacteria</taxon>
        <taxon>Pseudomonadati</taxon>
        <taxon>Pseudomonadota</taxon>
        <taxon>Gammaproteobacteria</taxon>
        <taxon>Cellvibrionales</taxon>
        <taxon>Cellvibrionaceae</taxon>
        <taxon>Cellvibrio</taxon>
    </lineage>
</organism>
<gene>
    <name evidence="3" type="ORF">C4F51_12305</name>
</gene>
<proteinExistence type="predicted"/>
<accession>A0A928V469</accession>
<name>A0A928V469_9GAMM</name>
<dbReference type="InterPro" id="IPR002509">
    <property type="entry name" value="NODB_dom"/>
</dbReference>
<dbReference type="Gene3D" id="3.20.20.370">
    <property type="entry name" value="Glycoside hydrolase/deacetylase"/>
    <property type="match status" value="1"/>
</dbReference>
<reference evidence="3" key="1">
    <citation type="submission" date="2018-07" db="EMBL/GenBank/DDBJ databases">
        <title>Genome assembly of strain Ka43.</title>
        <authorList>
            <person name="Kukolya J."/>
            <person name="Nagy I."/>
            <person name="Horvath B."/>
            <person name="Toth A."/>
        </authorList>
    </citation>
    <scope>NUCLEOTIDE SEQUENCE</scope>
    <source>
        <strain evidence="3">KB43</strain>
    </source>
</reference>
<feature type="chain" id="PRO_5037043201" evidence="1">
    <location>
        <begin position="28"/>
        <end position="271"/>
    </location>
</feature>
<feature type="domain" description="NodB homology" evidence="2">
    <location>
        <begin position="39"/>
        <end position="156"/>
    </location>
</feature>
<feature type="signal peptide" evidence="1">
    <location>
        <begin position="1"/>
        <end position="27"/>
    </location>
</feature>
<dbReference type="Pfam" id="PF01522">
    <property type="entry name" value="Polysacc_deac_1"/>
    <property type="match status" value="1"/>
</dbReference>
<comment type="caution">
    <text evidence="3">The sequence shown here is derived from an EMBL/GenBank/DDBJ whole genome shotgun (WGS) entry which is preliminary data.</text>
</comment>
<keyword evidence="4" id="KW-1185">Reference proteome</keyword>
<dbReference type="SUPFAM" id="SSF88713">
    <property type="entry name" value="Glycoside hydrolase/deacetylase"/>
    <property type="match status" value="1"/>
</dbReference>
<dbReference type="InterPro" id="IPR011330">
    <property type="entry name" value="Glyco_hydro/deAcase_b/a-brl"/>
</dbReference>
<evidence type="ECO:0000313" key="4">
    <source>
        <dbReference type="Proteomes" id="UP000652567"/>
    </source>
</evidence>
<sequence>MKANAPVLLRSLLWVLCGSGFFSQALADTFQWPGNVRAAVNLAYDDALNSQLDNAIPALDRHGFKGSFYVTISSDVLHQRLPEWRAAAANGHELGNHTIFHQCSASGPGREWVSPFYDLDKTTLEQHVDQIRIASRYLHAVDGKTERTFTTPCGDVMIGKRNYVDAIRGDFVAIKSRFAGIETDMKAVDPAYVSVLAPHDVSGEQLIELVKQAEKAGTMIHFTFHGIGGDHLSITNEAHDTLLKYLADNRDIYWVDTFINIMKYVNEQNAR</sequence>
<protein>
    <submittedName>
        <fullName evidence="3">Polysaccharide deacetylase</fullName>
    </submittedName>
</protein>
<dbReference type="EMBL" id="PRDL01000001">
    <property type="protein sequence ID" value="MBE8717967.1"/>
    <property type="molecule type" value="Genomic_DNA"/>
</dbReference>